<feature type="transmembrane region" description="Helical" evidence="8">
    <location>
        <begin position="20"/>
        <end position="42"/>
    </location>
</feature>
<evidence type="ECO:0000313" key="10">
    <source>
        <dbReference type="Proteomes" id="UP000297716"/>
    </source>
</evidence>
<dbReference type="PRINTS" id="PR00385">
    <property type="entry name" value="P450"/>
</dbReference>
<dbReference type="EMBL" id="SKBN01000059">
    <property type="protein sequence ID" value="TGJ84777.1"/>
    <property type="molecule type" value="Genomic_DNA"/>
</dbReference>
<evidence type="ECO:0000256" key="7">
    <source>
        <dbReference type="RuleBase" id="RU000461"/>
    </source>
</evidence>
<keyword evidence="8" id="KW-0812">Transmembrane</keyword>
<comment type="similarity">
    <text evidence="2 7">Belongs to the cytochrome P450 family.</text>
</comment>
<accession>A0A4Z0YM51</accession>
<keyword evidence="3 6" id="KW-0349">Heme</keyword>
<dbReference type="PRINTS" id="PR00463">
    <property type="entry name" value="EP450I"/>
</dbReference>
<keyword evidence="10" id="KW-1185">Reference proteome</keyword>
<dbReference type="AlphaFoldDB" id="A0A4Z0YM51"/>
<dbReference type="OrthoDB" id="1470350at2759"/>
<keyword evidence="8" id="KW-0472">Membrane</keyword>
<dbReference type="InterPro" id="IPR050121">
    <property type="entry name" value="Cytochrome_P450_monoxygenase"/>
</dbReference>
<proteinExistence type="inferred from homology"/>
<comment type="cofactor">
    <cofactor evidence="1 6">
        <name>heme</name>
        <dbReference type="ChEBI" id="CHEBI:30413"/>
    </cofactor>
</comment>
<dbReference type="InterPro" id="IPR017972">
    <property type="entry name" value="Cyt_P450_CS"/>
</dbReference>
<evidence type="ECO:0000256" key="3">
    <source>
        <dbReference type="ARBA" id="ARBA00022617"/>
    </source>
</evidence>
<feature type="binding site" description="axial binding residue" evidence="6">
    <location>
        <position position="442"/>
    </location>
    <ligand>
        <name>heme</name>
        <dbReference type="ChEBI" id="CHEBI:30413"/>
    </ligand>
    <ligandPart>
        <name>Fe</name>
        <dbReference type="ChEBI" id="CHEBI:18248"/>
    </ligandPart>
</feature>
<keyword evidence="5 6" id="KW-0408">Iron</keyword>
<evidence type="ECO:0000256" key="4">
    <source>
        <dbReference type="ARBA" id="ARBA00022723"/>
    </source>
</evidence>
<dbReference type="GO" id="GO:0004497">
    <property type="term" value="F:monooxygenase activity"/>
    <property type="evidence" value="ECO:0007669"/>
    <property type="project" value="UniProtKB-KW"/>
</dbReference>
<dbReference type="Gene3D" id="1.10.630.10">
    <property type="entry name" value="Cytochrome P450"/>
    <property type="match status" value="1"/>
</dbReference>
<dbReference type="PANTHER" id="PTHR24305">
    <property type="entry name" value="CYTOCHROME P450"/>
    <property type="match status" value="1"/>
</dbReference>
<keyword evidence="4 6" id="KW-0479">Metal-binding</keyword>
<dbReference type="STRING" id="37992.A0A4Z0YM51"/>
<keyword evidence="8" id="KW-1133">Transmembrane helix</keyword>
<dbReference type="InterPro" id="IPR036396">
    <property type="entry name" value="Cyt_P450_sf"/>
</dbReference>
<gene>
    <name evidence="9" type="ORF">E0Z10_g3973</name>
</gene>
<dbReference type="InterPro" id="IPR001128">
    <property type="entry name" value="Cyt_P450"/>
</dbReference>
<dbReference type="PANTHER" id="PTHR24305:SF210">
    <property type="entry name" value="CYTOCHROME P450 MONOOXYGENASE ASQL-RELATED"/>
    <property type="match status" value="1"/>
</dbReference>
<evidence type="ECO:0000256" key="6">
    <source>
        <dbReference type="PIRSR" id="PIRSR602401-1"/>
    </source>
</evidence>
<evidence type="ECO:0000256" key="5">
    <source>
        <dbReference type="ARBA" id="ARBA00023004"/>
    </source>
</evidence>
<dbReference type="GO" id="GO:0016705">
    <property type="term" value="F:oxidoreductase activity, acting on paired donors, with incorporation or reduction of molecular oxygen"/>
    <property type="evidence" value="ECO:0007669"/>
    <property type="project" value="InterPro"/>
</dbReference>
<reference evidence="9 10" key="1">
    <citation type="submission" date="2019-03" db="EMBL/GenBank/DDBJ databases">
        <title>Draft genome sequence of Xylaria hypoxylon DSM 108379, a ubiquitous saprotrophic-parasitic fungi on hardwood.</title>
        <authorList>
            <person name="Buettner E."/>
            <person name="Leonhardt S."/>
            <person name="Gebauer A.M."/>
            <person name="Liers C."/>
            <person name="Hofrichter M."/>
            <person name="Kellner H."/>
        </authorList>
    </citation>
    <scope>NUCLEOTIDE SEQUENCE [LARGE SCALE GENOMIC DNA]</scope>
    <source>
        <strain evidence="9 10">DSM 108379</strain>
    </source>
</reference>
<organism evidence="9 10">
    <name type="scientific">Xylaria hypoxylon</name>
    <dbReference type="NCBI Taxonomy" id="37992"/>
    <lineage>
        <taxon>Eukaryota</taxon>
        <taxon>Fungi</taxon>
        <taxon>Dikarya</taxon>
        <taxon>Ascomycota</taxon>
        <taxon>Pezizomycotina</taxon>
        <taxon>Sordariomycetes</taxon>
        <taxon>Xylariomycetidae</taxon>
        <taxon>Xylariales</taxon>
        <taxon>Xylariaceae</taxon>
        <taxon>Xylaria</taxon>
    </lineage>
</organism>
<evidence type="ECO:0000313" key="9">
    <source>
        <dbReference type="EMBL" id="TGJ84777.1"/>
    </source>
</evidence>
<dbReference type="PROSITE" id="PS00086">
    <property type="entry name" value="CYTOCHROME_P450"/>
    <property type="match status" value="1"/>
</dbReference>
<dbReference type="InterPro" id="IPR002401">
    <property type="entry name" value="Cyt_P450_E_grp-I"/>
</dbReference>
<keyword evidence="7" id="KW-0560">Oxidoreductase</keyword>
<evidence type="ECO:0000256" key="2">
    <source>
        <dbReference type="ARBA" id="ARBA00010617"/>
    </source>
</evidence>
<protein>
    <submittedName>
        <fullName evidence="9">Uncharacterized protein</fullName>
    </submittedName>
</protein>
<dbReference type="Pfam" id="PF00067">
    <property type="entry name" value="p450"/>
    <property type="match status" value="1"/>
</dbReference>
<keyword evidence="7" id="KW-0503">Monooxygenase</keyword>
<dbReference type="SUPFAM" id="SSF48264">
    <property type="entry name" value="Cytochrome P450"/>
    <property type="match status" value="1"/>
</dbReference>
<dbReference type="GO" id="GO:0005506">
    <property type="term" value="F:iron ion binding"/>
    <property type="evidence" value="ECO:0007669"/>
    <property type="project" value="InterPro"/>
</dbReference>
<evidence type="ECO:0000256" key="8">
    <source>
        <dbReference type="SAM" id="Phobius"/>
    </source>
</evidence>
<name>A0A4Z0YM51_9PEZI</name>
<comment type="caution">
    <text evidence="9">The sequence shown here is derived from an EMBL/GenBank/DDBJ whole genome shotgun (WGS) entry which is preliminary data.</text>
</comment>
<dbReference type="CDD" id="cd11058">
    <property type="entry name" value="CYP60B-like"/>
    <property type="match status" value="1"/>
</dbReference>
<sequence>MASTQDSFGSIQDTAPPGAIASKLVVGLVILSFVSYPIYALYLHPLSSYPGGTLEKLSRIPYWIACIKGNQVKWMTAQHRRYGPTVRFAPNDLSYTEAQAWRDICVVPKGKKENGKEIRFHAPSANGTPNLITEPSLMRHATVRRVFSPAFSEKALKTQEPLFQHYANLMVARGRKMGAVNIAELLNWTTFDIMAEFAFGESLGLLEKEAYSEWVATVFNTLIVLPAIQMIEFYPLSRKLFSLLEPKSIAKMRLDHFNHTVTRVDKRLKDGSPKPDLWNLVEESGVLTPGEIYTNAELFMTAGTETTASLLTGTTYYLLKNPDKMKILTDEIRGRFKSNKDITLEALSQLDYLNACLREGLRVYPSIPSAIPREIPEGGNVIMGKWLPAGTRVSVHQTSTYRSPTNFKNPDEFVPERWLGDLIYKDDIRDAHQPFSVGTRNCLGMNMAWHEMRLLLSKLIFNFDIQTEVDASWRDQNVFVIWDRKPLPVTLVDIGAPA</sequence>
<dbReference type="Proteomes" id="UP000297716">
    <property type="component" value="Unassembled WGS sequence"/>
</dbReference>
<evidence type="ECO:0000256" key="1">
    <source>
        <dbReference type="ARBA" id="ARBA00001971"/>
    </source>
</evidence>
<dbReference type="GO" id="GO:0020037">
    <property type="term" value="F:heme binding"/>
    <property type="evidence" value="ECO:0007669"/>
    <property type="project" value="InterPro"/>
</dbReference>